<reference evidence="2 3" key="1">
    <citation type="submission" date="2020-09" db="EMBL/GenBank/DDBJ databases">
        <title>Genome seq and assembly of Chryseobacterium sp.</title>
        <authorList>
            <person name="Chhetri G."/>
        </authorList>
    </citation>
    <scope>NUCLEOTIDE SEQUENCE [LARGE SCALE GENOMIC DNA]</scope>
    <source>
        <strain evidence="2 3">GCR10</strain>
    </source>
</reference>
<sequence>MLKLKNLLQYKKQIILQGPPGTGKTRLAKEIADGILNENPNDLTPKQLVESFFKSAVTDADYNLKFKQRLEEFETAFPKQQLSSMDLDDYCIGKGNNTNFCWWIEVGLSKFGKFSPGNSGNYVVYYGKSQDDYVLSKFEGSISDVFPQMTNALQQLVQHENIIEAEKYFGYSFIIKILNSYYPEKYFPINGRDSLVNLMKLFGKEFKKVGTVELNQNIQKIFNEYKMKYPSEITNLDFMKFLYSRFDLNNDGNLYDKSTENITSRKPTVIQFHPSYTYEDFVRGIVAESNGKGLEYKNVNKILGRLSNEAVENPFADYVLIIDEINRANLSSVLGELIYSLEYRDEIVNSPYAIKDDDGESTKLILPSNLYIIGTMNTADRSVGHIDYAIRRRFAFVDVLPKELKDDKIIFQRDWFKTVSELFITNYDEYIADEKTPLKKAKTLSEEFRPEDVWIGHSYFIQKKLEDGKHEPEDFTVRVEYEIKPILLEYVKDGVLIGKIGELEVEDYIKSL</sequence>
<comment type="caution">
    <text evidence="2">The sequence shown here is derived from an EMBL/GenBank/DDBJ whole genome shotgun (WGS) entry which is preliminary data.</text>
</comment>
<feature type="domain" description="ATPase dynein-related AAA" evidence="1">
    <location>
        <begin position="262"/>
        <end position="394"/>
    </location>
</feature>
<evidence type="ECO:0000313" key="3">
    <source>
        <dbReference type="Proteomes" id="UP000637299"/>
    </source>
</evidence>
<evidence type="ECO:0000259" key="1">
    <source>
        <dbReference type="Pfam" id="PF07728"/>
    </source>
</evidence>
<proteinExistence type="predicted"/>
<dbReference type="InterPro" id="IPR011704">
    <property type="entry name" value="ATPase_dyneun-rel_AAA"/>
</dbReference>
<dbReference type="EMBL" id="JACYFS010000001">
    <property type="protein sequence ID" value="MBD8080902.1"/>
    <property type="molecule type" value="Genomic_DNA"/>
</dbReference>
<organism evidence="2 3">
    <name type="scientific">Chryseobacterium caseinilyticum</name>
    <dbReference type="NCBI Taxonomy" id="2771428"/>
    <lineage>
        <taxon>Bacteria</taxon>
        <taxon>Pseudomonadati</taxon>
        <taxon>Bacteroidota</taxon>
        <taxon>Flavobacteriia</taxon>
        <taxon>Flavobacteriales</taxon>
        <taxon>Weeksellaceae</taxon>
        <taxon>Chryseobacterium group</taxon>
        <taxon>Chryseobacterium</taxon>
    </lineage>
</organism>
<dbReference type="Gene3D" id="3.40.50.300">
    <property type="entry name" value="P-loop containing nucleotide triphosphate hydrolases"/>
    <property type="match status" value="2"/>
</dbReference>
<dbReference type="InterPro" id="IPR052934">
    <property type="entry name" value="Methyl-DNA_Rec/Restrict_Enz"/>
</dbReference>
<dbReference type="Pfam" id="PF07728">
    <property type="entry name" value="AAA_5"/>
    <property type="match status" value="1"/>
</dbReference>
<dbReference type="PANTHER" id="PTHR37291:SF1">
    <property type="entry name" value="TYPE IV METHYL-DIRECTED RESTRICTION ENZYME ECOKMCRB SUBUNIT"/>
    <property type="match status" value="1"/>
</dbReference>
<evidence type="ECO:0000313" key="2">
    <source>
        <dbReference type="EMBL" id="MBD8080902.1"/>
    </source>
</evidence>
<name>A0ABR8Z6K2_9FLAO</name>
<dbReference type="PANTHER" id="PTHR37291">
    <property type="entry name" value="5-METHYLCYTOSINE-SPECIFIC RESTRICTION ENZYME B"/>
    <property type="match status" value="1"/>
</dbReference>
<accession>A0ABR8Z6K2</accession>
<keyword evidence="3" id="KW-1185">Reference proteome</keyword>
<gene>
    <name evidence="2" type="ORF">IC610_00540</name>
</gene>
<dbReference type="Proteomes" id="UP000637299">
    <property type="component" value="Unassembled WGS sequence"/>
</dbReference>
<dbReference type="InterPro" id="IPR027417">
    <property type="entry name" value="P-loop_NTPase"/>
</dbReference>
<dbReference type="SUPFAM" id="SSF52540">
    <property type="entry name" value="P-loop containing nucleoside triphosphate hydrolases"/>
    <property type="match status" value="1"/>
</dbReference>
<protein>
    <submittedName>
        <fullName evidence="2">AAA family ATPase</fullName>
    </submittedName>
</protein>